<feature type="domain" description="DUF5615" evidence="1">
    <location>
        <begin position="2"/>
        <end position="47"/>
    </location>
</feature>
<comment type="caution">
    <text evidence="2">The sequence shown here is derived from an EMBL/GenBank/DDBJ whole genome shotgun (WGS) entry which is preliminary data.</text>
</comment>
<dbReference type="AlphaFoldDB" id="A0ABD5RXY8"/>
<protein>
    <submittedName>
        <fullName evidence="2">DUF5615 family PIN-like protein</fullName>
    </submittedName>
</protein>
<organism evidence="2 3">
    <name type="scientific">Halobium palmae</name>
    <dbReference type="NCBI Taxonomy" id="1776492"/>
    <lineage>
        <taxon>Archaea</taxon>
        <taxon>Methanobacteriati</taxon>
        <taxon>Methanobacteriota</taxon>
        <taxon>Stenosarchaea group</taxon>
        <taxon>Halobacteria</taxon>
        <taxon>Halobacteriales</taxon>
        <taxon>Haloferacaceae</taxon>
        <taxon>Halobium</taxon>
    </lineage>
</organism>
<accession>A0ABD5RXY8</accession>
<dbReference type="InterPro" id="IPR041049">
    <property type="entry name" value="DUF5615"/>
</dbReference>
<proteinExistence type="predicted"/>
<dbReference type="Proteomes" id="UP001596328">
    <property type="component" value="Unassembled WGS sequence"/>
</dbReference>
<evidence type="ECO:0000313" key="2">
    <source>
        <dbReference type="EMBL" id="MFC6724084.1"/>
    </source>
</evidence>
<sequence length="47" mass="5674">MIYADENVWMPVVEGLRRRGWDVTSAREEDMLRESDEAHFEYARKND</sequence>
<evidence type="ECO:0000313" key="3">
    <source>
        <dbReference type="Proteomes" id="UP001596328"/>
    </source>
</evidence>
<dbReference type="EMBL" id="JBHSWU010000097">
    <property type="protein sequence ID" value="MFC6724084.1"/>
    <property type="molecule type" value="Genomic_DNA"/>
</dbReference>
<gene>
    <name evidence="2" type="ORF">ACFQE1_06785</name>
</gene>
<dbReference type="Pfam" id="PF18480">
    <property type="entry name" value="DUF5615"/>
    <property type="match status" value="1"/>
</dbReference>
<evidence type="ECO:0000259" key="1">
    <source>
        <dbReference type="Pfam" id="PF18480"/>
    </source>
</evidence>
<reference evidence="2 3" key="1">
    <citation type="journal article" date="2019" name="Int. J. Syst. Evol. Microbiol.">
        <title>The Global Catalogue of Microorganisms (GCM) 10K type strain sequencing project: providing services to taxonomists for standard genome sequencing and annotation.</title>
        <authorList>
            <consortium name="The Broad Institute Genomics Platform"/>
            <consortium name="The Broad Institute Genome Sequencing Center for Infectious Disease"/>
            <person name="Wu L."/>
            <person name="Ma J."/>
        </authorList>
    </citation>
    <scope>NUCLEOTIDE SEQUENCE [LARGE SCALE GENOMIC DNA]</scope>
    <source>
        <strain evidence="2 3">NBRC 111368</strain>
    </source>
</reference>
<keyword evidence="3" id="KW-1185">Reference proteome</keyword>
<name>A0ABD5RXY8_9EURY</name>